<name>A0ACC2HXL4_9PLEO</name>
<dbReference type="EMBL" id="JAPHNI010000852">
    <property type="protein sequence ID" value="KAJ8107827.1"/>
    <property type="molecule type" value="Genomic_DNA"/>
</dbReference>
<evidence type="ECO:0000313" key="1">
    <source>
        <dbReference type="EMBL" id="KAJ8107827.1"/>
    </source>
</evidence>
<protein>
    <submittedName>
        <fullName evidence="1">Uncharacterized protein</fullName>
    </submittedName>
</protein>
<comment type="caution">
    <text evidence="1">The sequence shown here is derived from an EMBL/GenBank/DDBJ whole genome shotgun (WGS) entry which is preliminary data.</text>
</comment>
<dbReference type="Proteomes" id="UP001153331">
    <property type="component" value="Unassembled WGS sequence"/>
</dbReference>
<proteinExistence type="predicted"/>
<gene>
    <name evidence="1" type="ORF">OPT61_g8593</name>
</gene>
<reference evidence="1" key="1">
    <citation type="submission" date="2022-11" db="EMBL/GenBank/DDBJ databases">
        <title>Genome Sequence of Boeremia exigua.</title>
        <authorList>
            <person name="Buettner E."/>
        </authorList>
    </citation>
    <scope>NUCLEOTIDE SEQUENCE</scope>
    <source>
        <strain evidence="1">CU02</strain>
    </source>
</reference>
<organism evidence="1 2">
    <name type="scientific">Boeremia exigua</name>
    <dbReference type="NCBI Taxonomy" id="749465"/>
    <lineage>
        <taxon>Eukaryota</taxon>
        <taxon>Fungi</taxon>
        <taxon>Dikarya</taxon>
        <taxon>Ascomycota</taxon>
        <taxon>Pezizomycotina</taxon>
        <taxon>Dothideomycetes</taxon>
        <taxon>Pleosporomycetidae</taxon>
        <taxon>Pleosporales</taxon>
        <taxon>Pleosporineae</taxon>
        <taxon>Didymellaceae</taxon>
        <taxon>Boeremia</taxon>
    </lineage>
</organism>
<sequence>MQRTMHWFPTGIIGPCQPKSSKWTAVYLVVTGAVFATTGGYDSGLMSGINIMPAYTKFLKLTTATRSLNVSANFIGWGIAALTMGPLVNRIGRKNAVLLSLFMKCFSIGLITGAQNFPMFVTGRILLGFAKGTSGIAASTWLAETLPPKIRGFGLSITFSVYYIGALLAAGVTYRTARIAGDWSWRLPCLLQVVFTFISGFCLFFTPESPRWLAYQDRNADALAVLASVRANGDQTDVGTLEQYEEIIKARNWERECGTTMSWSELVKTSSARRRVFLAVSVAVIAMGSGELALSNKTEPFADIFRGNNIASYFLGDMLTNAGITNRNTQLQINVVMNSWCLICAVVGTFLMDKVGRKTLALYACIGMTAMMFALGGLTKAFSTSTNLSGIYGTVACIFLFMGSYSVGITPVTNLYPAEILSYPIRSNGMALWAGVIACTAIFTTLVFPIALKAISWRLYFIIGAWDLLEWLFVRFLWVETKGLSLEAIDLLFEGARPGDHAHATESGSISVIEGRHAKTDASESVVDLGKTSSNRK</sequence>
<evidence type="ECO:0000313" key="2">
    <source>
        <dbReference type="Proteomes" id="UP001153331"/>
    </source>
</evidence>
<keyword evidence="2" id="KW-1185">Reference proteome</keyword>
<accession>A0ACC2HXL4</accession>